<evidence type="ECO:0000256" key="6">
    <source>
        <dbReference type="ARBA" id="ARBA00038076"/>
    </source>
</evidence>
<keyword evidence="2" id="KW-1003">Cell membrane</keyword>
<comment type="caution">
    <text evidence="10">The sequence shown here is derived from an EMBL/GenBank/DDBJ whole genome shotgun (WGS) entry which is preliminary data.</text>
</comment>
<feature type="domain" description="MacB-like periplasmic core" evidence="9">
    <location>
        <begin position="50"/>
        <end position="244"/>
    </location>
</feature>
<dbReference type="RefSeq" id="WP_176909682.1">
    <property type="nucleotide sequence ID" value="NZ_JABKAU010000038.1"/>
</dbReference>
<feature type="transmembrane region" description="Helical" evidence="7">
    <location>
        <begin position="331"/>
        <end position="354"/>
    </location>
</feature>
<feature type="transmembrane region" description="Helical" evidence="7">
    <location>
        <begin position="21"/>
        <end position="44"/>
    </location>
</feature>
<dbReference type="Proteomes" id="UP000565521">
    <property type="component" value="Unassembled WGS sequence"/>
</dbReference>
<sequence>MIRHLLKLIWRRKAANGLLALELLLTFLVLFGLGCLVAVVGLALRQPPGFSYEQVWTLRLATNNDTLPQEPTLLRLQRQLGQQPGVEVVSLAMYSTPFSEYIMNSTATVAGQPPLIVAEVETDDQFAALLEMPLLEGRWFDRRDEAAGLPPIIINREMREAFFGNRPALGQRIRLQHALNENEKAEGRVVGVVGSYRPGGELGPPQPVVFRRRVPPADGTRMFAYTLLVKVKPGTGAALEQQLVRIVTAITKTWTVSATPLSDSRALALQTSLAPLLAVGIISAFLLLNVALGLFGMLWQAISQRRDEIGLRRALGATATDIGRQFVVETLVLTTLALLPGLFIAAQFPLLGVLGVSTHVYLLGMLLALVVLYVFTLLCTLQPSWLAARIQPAVALREE</sequence>
<dbReference type="InterPro" id="IPR025857">
    <property type="entry name" value="MacB_PCD"/>
</dbReference>
<feature type="transmembrane region" description="Helical" evidence="7">
    <location>
        <begin position="273"/>
        <end position="299"/>
    </location>
</feature>
<dbReference type="PANTHER" id="PTHR30572">
    <property type="entry name" value="MEMBRANE COMPONENT OF TRANSPORTER-RELATED"/>
    <property type="match status" value="1"/>
</dbReference>
<keyword evidence="5 7" id="KW-0472">Membrane</keyword>
<keyword evidence="3 7" id="KW-0812">Transmembrane</keyword>
<dbReference type="PANTHER" id="PTHR30572:SF4">
    <property type="entry name" value="ABC TRANSPORTER PERMEASE YTRF"/>
    <property type="match status" value="1"/>
</dbReference>
<evidence type="ECO:0000313" key="11">
    <source>
        <dbReference type="Proteomes" id="UP000565521"/>
    </source>
</evidence>
<dbReference type="Pfam" id="PF02687">
    <property type="entry name" value="FtsX"/>
    <property type="match status" value="1"/>
</dbReference>
<dbReference type="InterPro" id="IPR003838">
    <property type="entry name" value="ABC3_permease_C"/>
</dbReference>
<evidence type="ECO:0000256" key="1">
    <source>
        <dbReference type="ARBA" id="ARBA00004651"/>
    </source>
</evidence>
<organism evidence="10 11">
    <name type="scientific">Hymenobacter lapidiphilus</name>
    <dbReference type="NCBI Taxonomy" id="2608003"/>
    <lineage>
        <taxon>Bacteria</taxon>
        <taxon>Pseudomonadati</taxon>
        <taxon>Bacteroidota</taxon>
        <taxon>Cytophagia</taxon>
        <taxon>Cytophagales</taxon>
        <taxon>Hymenobacteraceae</taxon>
        <taxon>Hymenobacter</taxon>
    </lineage>
</organism>
<proteinExistence type="inferred from homology"/>
<dbReference type="Pfam" id="PF12704">
    <property type="entry name" value="MacB_PCD"/>
    <property type="match status" value="1"/>
</dbReference>
<keyword evidence="4 7" id="KW-1133">Transmembrane helix</keyword>
<evidence type="ECO:0000256" key="5">
    <source>
        <dbReference type="ARBA" id="ARBA00023136"/>
    </source>
</evidence>
<comment type="similarity">
    <text evidence="6">Belongs to the ABC-4 integral membrane protein family.</text>
</comment>
<dbReference type="GO" id="GO:0005886">
    <property type="term" value="C:plasma membrane"/>
    <property type="evidence" value="ECO:0007669"/>
    <property type="project" value="UniProtKB-SubCell"/>
</dbReference>
<evidence type="ECO:0000259" key="9">
    <source>
        <dbReference type="Pfam" id="PF12704"/>
    </source>
</evidence>
<name>A0A7Y7U6S1_9BACT</name>
<evidence type="ECO:0000256" key="3">
    <source>
        <dbReference type="ARBA" id="ARBA00022692"/>
    </source>
</evidence>
<dbReference type="PROSITE" id="PS51257">
    <property type="entry name" value="PROKAR_LIPOPROTEIN"/>
    <property type="match status" value="1"/>
</dbReference>
<evidence type="ECO:0000259" key="8">
    <source>
        <dbReference type="Pfam" id="PF02687"/>
    </source>
</evidence>
<dbReference type="AlphaFoldDB" id="A0A7Y7U6S1"/>
<comment type="subcellular location">
    <subcellularLocation>
        <location evidence="1">Cell membrane</location>
        <topology evidence="1">Multi-pass membrane protein</topology>
    </subcellularLocation>
</comment>
<accession>A0A7Y7U6S1</accession>
<feature type="transmembrane region" description="Helical" evidence="7">
    <location>
        <begin position="360"/>
        <end position="381"/>
    </location>
</feature>
<evidence type="ECO:0000256" key="4">
    <source>
        <dbReference type="ARBA" id="ARBA00022989"/>
    </source>
</evidence>
<dbReference type="EMBL" id="JABKAU010000038">
    <property type="protein sequence ID" value="NVO32818.1"/>
    <property type="molecule type" value="Genomic_DNA"/>
</dbReference>
<feature type="domain" description="ABC3 transporter permease C-terminal" evidence="8">
    <location>
        <begin position="281"/>
        <end position="392"/>
    </location>
</feature>
<evidence type="ECO:0000256" key="2">
    <source>
        <dbReference type="ARBA" id="ARBA00022475"/>
    </source>
</evidence>
<dbReference type="GO" id="GO:0022857">
    <property type="term" value="F:transmembrane transporter activity"/>
    <property type="evidence" value="ECO:0007669"/>
    <property type="project" value="TreeGrafter"/>
</dbReference>
<reference evidence="10 11" key="1">
    <citation type="submission" date="2020-05" db="EMBL/GenBank/DDBJ databases">
        <title>Hymenobacter terrestris sp. nov. and Hymenobacter lapidiphilus sp. nov., isolated from regoliths in Antarctica.</title>
        <authorList>
            <person name="Sedlacek I."/>
            <person name="Pantucek R."/>
            <person name="Zeman M."/>
            <person name="Holochova P."/>
            <person name="Kralova S."/>
            <person name="Stankova E."/>
            <person name="Sedo O."/>
            <person name="Micenkova L."/>
            <person name="Svec P."/>
            <person name="Gupta V."/>
            <person name="Sood U."/>
            <person name="Korpole U.S."/>
            <person name="Lal R."/>
        </authorList>
    </citation>
    <scope>NUCLEOTIDE SEQUENCE [LARGE SCALE GENOMIC DNA]</scope>
    <source>
        <strain evidence="10 11">P5342</strain>
    </source>
</reference>
<gene>
    <name evidence="10" type="ORF">HW554_16505</name>
</gene>
<protein>
    <submittedName>
        <fullName evidence="10">ABC transporter permease</fullName>
    </submittedName>
</protein>
<evidence type="ECO:0000313" key="10">
    <source>
        <dbReference type="EMBL" id="NVO32818.1"/>
    </source>
</evidence>
<keyword evidence="11" id="KW-1185">Reference proteome</keyword>
<evidence type="ECO:0000256" key="7">
    <source>
        <dbReference type="SAM" id="Phobius"/>
    </source>
</evidence>
<dbReference type="InterPro" id="IPR050250">
    <property type="entry name" value="Macrolide_Exporter_MacB"/>
</dbReference>